<comment type="catalytic activity">
    <reaction evidence="7">
        <text>a quinone + NADH + H(+) = a quinol + NAD(+)</text>
        <dbReference type="Rhea" id="RHEA:46160"/>
        <dbReference type="ChEBI" id="CHEBI:15378"/>
        <dbReference type="ChEBI" id="CHEBI:24646"/>
        <dbReference type="ChEBI" id="CHEBI:57540"/>
        <dbReference type="ChEBI" id="CHEBI:57945"/>
        <dbReference type="ChEBI" id="CHEBI:132124"/>
        <dbReference type="EC" id="1.6.5.9"/>
    </reaction>
</comment>
<keyword evidence="12" id="KW-1185">Reference proteome</keyword>
<evidence type="ECO:0000313" key="13">
    <source>
        <dbReference type="Proteomes" id="UP000564629"/>
    </source>
</evidence>
<dbReference type="Gene3D" id="3.50.50.100">
    <property type="match status" value="1"/>
</dbReference>
<dbReference type="AlphaFoldDB" id="A0A511FBC0"/>
<keyword evidence="4" id="KW-0274">FAD</keyword>
<dbReference type="GO" id="GO:0050136">
    <property type="term" value="F:NADH dehydrogenase (quinone) (non-electrogenic) activity"/>
    <property type="evidence" value="ECO:0007669"/>
    <property type="project" value="UniProtKB-EC"/>
</dbReference>
<evidence type="ECO:0000256" key="1">
    <source>
        <dbReference type="ARBA" id="ARBA00005272"/>
    </source>
</evidence>
<reference evidence="10 12" key="1">
    <citation type="submission" date="2019-07" db="EMBL/GenBank/DDBJ databases">
        <title>Whole genome shotgun sequence of Cellulomonas hominis NBRC 16055.</title>
        <authorList>
            <person name="Hosoyama A."/>
            <person name="Uohara A."/>
            <person name="Ohji S."/>
            <person name="Ichikawa N."/>
        </authorList>
    </citation>
    <scope>NUCLEOTIDE SEQUENCE [LARGE SCALE GENOMIC DNA]</scope>
    <source>
        <strain evidence="10 12">NBRC 16055</strain>
    </source>
</reference>
<evidence type="ECO:0000259" key="9">
    <source>
        <dbReference type="Pfam" id="PF07992"/>
    </source>
</evidence>
<evidence type="ECO:0000256" key="3">
    <source>
        <dbReference type="ARBA" id="ARBA00022630"/>
    </source>
</evidence>
<dbReference type="RefSeq" id="WP_146832160.1">
    <property type="nucleotide sequence ID" value="NZ_BJVQ01000002.1"/>
</dbReference>
<keyword evidence="3" id="KW-0285">Flavoprotein</keyword>
<comment type="similarity">
    <text evidence="1">Belongs to the NADH dehydrogenase family.</text>
</comment>
<dbReference type="Pfam" id="PF07992">
    <property type="entry name" value="Pyr_redox_2"/>
    <property type="match status" value="1"/>
</dbReference>
<dbReference type="PANTHER" id="PTHR43706">
    <property type="entry name" value="NADH DEHYDROGENASE"/>
    <property type="match status" value="1"/>
</dbReference>
<dbReference type="PRINTS" id="PR00411">
    <property type="entry name" value="PNDRDTASEI"/>
</dbReference>
<keyword evidence="5 11" id="KW-0560">Oxidoreductase</keyword>
<dbReference type="PRINTS" id="PR00368">
    <property type="entry name" value="FADPNR"/>
</dbReference>
<dbReference type="EMBL" id="BJVQ01000002">
    <property type="protein sequence ID" value="GEL45078.1"/>
    <property type="molecule type" value="Genomic_DNA"/>
</dbReference>
<organism evidence="10 12">
    <name type="scientific">Cellulomonas hominis</name>
    <dbReference type="NCBI Taxonomy" id="156981"/>
    <lineage>
        <taxon>Bacteria</taxon>
        <taxon>Bacillati</taxon>
        <taxon>Actinomycetota</taxon>
        <taxon>Actinomycetes</taxon>
        <taxon>Micrococcales</taxon>
        <taxon>Cellulomonadaceae</taxon>
        <taxon>Cellulomonas</taxon>
    </lineage>
</organism>
<reference evidence="11 13" key="2">
    <citation type="submission" date="2020-08" db="EMBL/GenBank/DDBJ databases">
        <title>Sequencing the genomes of 1000 actinobacteria strains.</title>
        <authorList>
            <person name="Klenk H.-P."/>
        </authorList>
    </citation>
    <scope>NUCLEOTIDE SEQUENCE [LARGE SCALE GENOMIC DNA]</scope>
    <source>
        <strain evidence="11 13">DSM 9581</strain>
    </source>
</reference>
<proteinExistence type="inferred from homology"/>
<evidence type="ECO:0000256" key="7">
    <source>
        <dbReference type="ARBA" id="ARBA00047599"/>
    </source>
</evidence>
<sequence>MSASSLPSRSPGTSHGPGKPHDVVVIGSGFGGLFATKALADAPVRVTVVDGTATHLFQPLLYQVATGVLSVGEIAPAARDVLRQQRNARVLLGVVTEIDVANRVVVSSSPLGETRTSYDSLIVAAGAGQSYFGNDRFADHAPGLKSIDDALELRGRIFGAFELAELATDPAARARLTTFVVVGAGPTGVEMAGQLAELAHRSLRGNFRRLDPAQARILLVDPVPKVLPGYPERLQDAAARTLEGLGVELLMGHKVVDVDDDYVDVEDPDGNRTRIDAQTKVWAAGVAASPLGRSLGEQTGAEVDRAGRVVVEPNGSLPGHPEVFVVGDMASRKGVPGVAPAAMQSGRYAAEEILRHLRGEPTGAPFEYHDKGSLATVSRFQAVAKIGPVETSGFAAWLLWLGVHLVYLVGFKNRITTLLHWAVSFVGRGRSERTATWQQVVGRTVLRSRGAEHPTQRAGDVVGS</sequence>
<dbReference type="InterPro" id="IPR045024">
    <property type="entry name" value="NDH-2"/>
</dbReference>
<evidence type="ECO:0000313" key="11">
    <source>
        <dbReference type="EMBL" id="MBB5474129.1"/>
    </source>
</evidence>
<dbReference type="Proteomes" id="UP000321723">
    <property type="component" value="Unassembled WGS sequence"/>
</dbReference>
<evidence type="ECO:0000256" key="8">
    <source>
        <dbReference type="SAM" id="MobiDB-lite"/>
    </source>
</evidence>
<dbReference type="SUPFAM" id="SSF51905">
    <property type="entry name" value="FAD/NAD(P)-binding domain"/>
    <property type="match status" value="1"/>
</dbReference>
<dbReference type="Proteomes" id="UP000564629">
    <property type="component" value="Unassembled WGS sequence"/>
</dbReference>
<name>A0A511FBC0_9CELL</name>
<dbReference type="InterPro" id="IPR036188">
    <property type="entry name" value="FAD/NAD-bd_sf"/>
</dbReference>
<feature type="domain" description="FAD/NAD(P)-binding" evidence="9">
    <location>
        <begin position="21"/>
        <end position="346"/>
    </location>
</feature>
<feature type="compositionally biased region" description="Polar residues" evidence="8">
    <location>
        <begin position="1"/>
        <end position="13"/>
    </location>
</feature>
<evidence type="ECO:0000256" key="5">
    <source>
        <dbReference type="ARBA" id="ARBA00023002"/>
    </source>
</evidence>
<evidence type="ECO:0000313" key="12">
    <source>
        <dbReference type="Proteomes" id="UP000321723"/>
    </source>
</evidence>
<dbReference type="InterPro" id="IPR023753">
    <property type="entry name" value="FAD/NAD-binding_dom"/>
</dbReference>
<evidence type="ECO:0000256" key="2">
    <source>
        <dbReference type="ARBA" id="ARBA00012637"/>
    </source>
</evidence>
<feature type="region of interest" description="Disordered" evidence="8">
    <location>
        <begin position="1"/>
        <end position="21"/>
    </location>
</feature>
<evidence type="ECO:0000256" key="6">
    <source>
        <dbReference type="ARBA" id="ARBA00023027"/>
    </source>
</evidence>
<dbReference type="EMBL" id="JACHDN010000001">
    <property type="protein sequence ID" value="MBB5474129.1"/>
    <property type="molecule type" value="Genomic_DNA"/>
</dbReference>
<evidence type="ECO:0000313" key="10">
    <source>
        <dbReference type="EMBL" id="GEL45078.1"/>
    </source>
</evidence>
<keyword evidence="6" id="KW-0520">NAD</keyword>
<dbReference type="PANTHER" id="PTHR43706:SF47">
    <property type="entry name" value="EXTERNAL NADH-UBIQUINONE OXIDOREDUCTASE 1, MITOCHONDRIAL-RELATED"/>
    <property type="match status" value="1"/>
</dbReference>
<accession>A0A511FBC0</accession>
<evidence type="ECO:0000256" key="4">
    <source>
        <dbReference type="ARBA" id="ARBA00022827"/>
    </source>
</evidence>
<dbReference type="OrthoDB" id="9781621at2"/>
<dbReference type="EC" id="1.6.5.9" evidence="2"/>
<gene>
    <name evidence="10" type="primary">ndh</name>
    <name evidence="10" type="ORF">CHO01_01940</name>
    <name evidence="11" type="ORF">HNR08_002865</name>
</gene>
<protein>
    <recommendedName>
        <fullName evidence="2">NADH:ubiquinone reductase (non-electrogenic)</fullName>
        <ecNumber evidence="2">1.6.5.9</ecNumber>
    </recommendedName>
</protein>
<comment type="caution">
    <text evidence="10">The sequence shown here is derived from an EMBL/GenBank/DDBJ whole genome shotgun (WGS) entry which is preliminary data.</text>
</comment>